<dbReference type="SUPFAM" id="SSF81901">
    <property type="entry name" value="HCP-like"/>
    <property type="match status" value="2"/>
</dbReference>
<organism evidence="9 10">
    <name type="scientific">Saccharomycopsis crataegensis</name>
    <dbReference type="NCBI Taxonomy" id="43959"/>
    <lineage>
        <taxon>Eukaryota</taxon>
        <taxon>Fungi</taxon>
        <taxon>Dikarya</taxon>
        <taxon>Ascomycota</taxon>
        <taxon>Saccharomycotina</taxon>
        <taxon>Saccharomycetes</taxon>
        <taxon>Saccharomycopsidaceae</taxon>
        <taxon>Saccharomycopsis</taxon>
    </lineage>
</organism>
<evidence type="ECO:0000256" key="6">
    <source>
        <dbReference type="ARBA" id="ARBA00023306"/>
    </source>
</evidence>
<dbReference type="InterPro" id="IPR019734">
    <property type="entry name" value="TPR_rpt"/>
</dbReference>
<sequence length="805" mass="91446">MNNNTNNNISRSANNSTLAISPLLAHAQRRVSENYSTPPNQLFHTPINPEILGHHNRHQTHVPSPLQQTPQRFKFNDQSSLASSSSFNDNSVELDHNNTSPLLQPLSQAEKLRLWRHDALMQHHYETACYIGDKVYSLTNDPNDAFWLAQVHYATGNYIRAHQLLSTDPQMAFSVSCRYLNALCLTKINKWEEALDVIGEDNPFKNDGASNIKNQDGGIKLESSMCYLRGLIYSNQNNFDKAKECYKEAVLIDVKCYEAFNELIKNNFITPNEEWELLNSLNFEELEDNGELIKNLYITRLNKYINPNKIQEAEAVLDEEYNLIENNDILISKANLLFIQCKFQQCLEVCEKVLENDEFNFQALPIYLSALHELGGKNKLFLIANRLAELYPKNCTTWLAIGIYYLSINKISDARKFFSKASLTNPNFGQAWIGFAHTFAAEGEHEQAISAYSTAARLFPGTHLPNLFLGMQYLQMNNLSLAEEYMLASYEICPSDPLLLNEIGVIYFHTNDLKKSEWFFMKAFNESKHLTNDSKSWMSINSNLGHVYRKLGYYEKALKNFFEVLKLNVKDSNIYSAIGLIYLKMGKYFKSIEALHNALAISPSDPIANDLLKRALDQNASDDKSYHGKQKPNDSQFVVPKKPKPDNNKSIAAISTPLSKHNNIIDTSTDDADDISGEFFRKTSKILSLSKSTLSYKKVLSKSPRYDFTANSPSIVKTKNFPFASNKSFENINEEFEFGESSIAQIIEGDNTTIPTTRKAKSLAILDEGSDPREIARELIQGTVSSDDEDEEEEEEDDVMDIESD</sequence>
<dbReference type="GO" id="GO:0016567">
    <property type="term" value="P:protein ubiquitination"/>
    <property type="evidence" value="ECO:0007669"/>
    <property type="project" value="TreeGrafter"/>
</dbReference>
<dbReference type="Pfam" id="PF12895">
    <property type="entry name" value="ANAPC3"/>
    <property type="match status" value="1"/>
</dbReference>
<dbReference type="GO" id="GO:0005680">
    <property type="term" value="C:anaphase-promoting complex"/>
    <property type="evidence" value="ECO:0007669"/>
    <property type="project" value="UniProtKB-ARBA"/>
</dbReference>
<feature type="compositionally biased region" description="Low complexity" evidence="8">
    <location>
        <begin position="76"/>
        <end position="91"/>
    </location>
</feature>
<name>A0AAV5QT77_9ASCO</name>
<dbReference type="PANTHER" id="PTHR12558">
    <property type="entry name" value="CELL DIVISION CYCLE 16,23,27"/>
    <property type="match status" value="1"/>
</dbReference>
<accession>A0AAV5QT77</accession>
<feature type="region of interest" description="Disordered" evidence="8">
    <location>
        <begin position="781"/>
        <end position="805"/>
    </location>
</feature>
<keyword evidence="4" id="KW-0833">Ubl conjugation pathway</keyword>
<gene>
    <name evidence="9" type="ORF">DASC09_052940</name>
</gene>
<evidence type="ECO:0000256" key="8">
    <source>
        <dbReference type="SAM" id="MobiDB-lite"/>
    </source>
</evidence>
<dbReference type="RefSeq" id="XP_064854965.1">
    <property type="nucleotide sequence ID" value="XM_064998893.1"/>
</dbReference>
<dbReference type="GO" id="GO:0031145">
    <property type="term" value="P:anaphase-promoting complex-dependent catabolic process"/>
    <property type="evidence" value="ECO:0007669"/>
    <property type="project" value="TreeGrafter"/>
</dbReference>
<feature type="repeat" description="TPR" evidence="7">
    <location>
        <begin position="429"/>
        <end position="462"/>
    </location>
</feature>
<dbReference type="Pfam" id="PF13432">
    <property type="entry name" value="TPR_16"/>
    <property type="match status" value="1"/>
</dbReference>
<protein>
    <submittedName>
        <fullName evidence="9">Anaphase promoting complex subunit</fullName>
    </submittedName>
</protein>
<keyword evidence="6" id="KW-0131">Cell cycle</keyword>
<evidence type="ECO:0000256" key="3">
    <source>
        <dbReference type="ARBA" id="ARBA00022776"/>
    </source>
</evidence>
<evidence type="ECO:0000256" key="4">
    <source>
        <dbReference type="ARBA" id="ARBA00022786"/>
    </source>
</evidence>
<proteinExistence type="predicted"/>
<keyword evidence="1" id="KW-0132">Cell division</keyword>
<feature type="region of interest" description="Disordered" evidence="8">
    <location>
        <begin position="35"/>
        <end position="99"/>
    </location>
</feature>
<dbReference type="GeneID" id="90075944"/>
<feature type="repeat" description="TPR" evidence="7">
    <location>
        <begin position="538"/>
        <end position="571"/>
    </location>
</feature>
<dbReference type="SUPFAM" id="SSF48452">
    <property type="entry name" value="TPR-like"/>
    <property type="match status" value="1"/>
</dbReference>
<dbReference type="Pfam" id="PF13181">
    <property type="entry name" value="TPR_8"/>
    <property type="match status" value="1"/>
</dbReference>
<dbReference type="GO" id="GO:0005737">
    <property type="term" value="C:cytoplasm"/>
    <property type="evidence" value="ECO:0007669"/>
    <property type="project" value="TreeGrafter"/>
</dbReference>
<feature type="repeat" description="TPR" evidence="7">
    <location>
        <begin position="395"/>
        <end position="428"/>
    </location>
</feature>
<evidence type="ECO:0000256" key="1">
    <source>
        <dbReference type="ARBA" id="ARBA00022618"/>
    </source>
</evidence>
<reference evidence="9 10" key="1">
    <citation type="journal article" date="2023" name="Elife">
        <title>Identification of key yeast species and microbe-microbe interactions impacting larval growth of Drosophila in the wild.</title>
        <authorList>
            <person name="Mure A."/>
            <person name="Sugiura Y."/>
            <person name="Maeda R."/>
            <person name="Honda K."/>
            <person name="Sakurai N."/>
            <person name="Takahashi Y."/>
            <person name="Watada M."/>
            <person name="Katoh T."/>
            <person name="Gotoh A."/>
            <person name="Gotoh Y."/>
            <person name="Taniguchi I."/>
            <person name="Nakamura K."/>
            <person name="Hayashi T."/>
            <person name="Katayama T."/>
            <person name="Uemura T."/>
            <person name="Hattori Y."/>
        </authorList>
    </citation>
    <scope>NUCLEOTIDE SEQUENCE [LARGE SCALE GENOMIC DNA]</scope>
    <source>
        <strain evidence="9 10">SC-9</strain>
    </source>
</reference>
<evidence type="ECO:0000313" key="10">
    <source>
        <dbReference type="Proteomes" id="UP001360560"/>
    </source>
</evidence>
<dbReference type="Pfam" id="PF13414">
    <property type="entry name" value="TPR_11"/>
    <property type="match status" value="1"/>
</dbReference>
<dbReference type="GO" id="GO:0045842">
    <property type="term" value="P:positive regulation of mitotic metaphase/anaphase transition"/>
    <property type="evidence" value="ECO:0007669"/>
    <property type="project" value="TreeGrafter"/>
</dbReference>
<dbReference type="Gene3D" id="1.25.40.10">
    <property type="entry name" value="Tetratricopeptide repeat domain"/>
    <property type="match status" value="1"/>
</dbReference>
<evidence type="ECO:0000256" key="2">
    <source>
        <dbReference type="ARBA" id="ARBA00022737"/>
    </source>
</evidence>
<feature type="region of interest" description="Disordered" evidence="8">
    <location>
        <begin position="621"/>
        <end position="651"/>
    </location>
</feature>
<feature type="compositionally biased region" description="Acidic residues" evidence="8">
    <location>
        <begin position="786"/>
        <end position="805"/>
    </location>
</feature>
<keyword evidence="2" id="KW-0677">Repeat</keyword>
<evidence type="ECO:0000256" key="5">
    <source>
        <dbReference type="ARBA" id="ARBA00022803"/>
    </source>
</evidence>
<feature type="repeat" description="TPR" evidence="7">
    <location>
        <begin position="572"/>
        <end position="605"/>
    </location>
</feature>
<dbReference type="SMART" id="SM00028">
    <property type="entry name" value="TPR"/>
    <property type="match status" value="8"/>
</dbReference>
<dbReference type="PANTHER" id="PTHR12558:SF9">
    <property type="entry name" value="CELL DIVISION CYCLE PROTEIN 16 HOMOLOG"/>
    <property type="match status" value="1"/>
</dbReference>
<dbReference type="InterPro" id="IPR011990">
    <property type="entry name" value="TPR-like_helical_dom_sf"/>
</dbReference>
<keyword evidence="10" id="KW-1185">Reference proteome</keyword>
<dbReference type="GO" id="GO:0051301">
    <property type="term" value="P:cell division"/>
    <property type="evidence" value="ECO:0007669"/>
    <property type="project" value="UniProtKB-KW"/>
</dbReference>
<feature type="compositionally biased region" description="Polar residues" evidence="8">
    <location>
        <begin position="61"/>
        <end position="71"/>
    </location>
</feature>
<evidence type="ECO:0000313" key="9">
    <source>
        <dbReference type="EMBL" id="GMM37969.1"/>
    </source>
</evidence>
<keyword evidence="5 7" id="KW-0802">TPR repeat</keyword>
<dbReference type="AlphaFoldDB" id="A0AAV5QT77"/>
<dbReference type="EMBL" id="BTFZ01000013">
    <property type="protein sequence ID" value="GMM37969.1"/>
    <property type="molecule type" value="Genomic_DNA"/>
</dbReference>
<comment type="caution">
    <text evidence="9">The sequence shown here is derived from an EMBL/GenBank/DDBJ whole genome shotgun (WGS) entry which is preliminary data.</text>
</comment>
<dbReference type="Proteomes" id="UP001360560">
    <property type="component" value="Unassembled WGS sequence"/>
</dbReference>
<keyword evidence="3" id="KW-0498">Mitosis</keyword>
<evidence type="ECO:0000256" key="7">
    <source>
        <dbReference type="PROSITE-ProRule" id="PRU00339"/>
    </source>
</evidence>
<dbReference type="PROSITE" id="PS50005">
    <property type="entry name" value="TPR"/>
    <property type="match status" value="4"/>
</dbReference>